<sequence length="383" mass="42728">MTDSKVEFLYLNEEDMLKAGVLDAGRCVDTMAEVVSLLSKGDCLMGGRGHNDHGIQLIFPKKSKIENFPLDDSRDRRFMSMPAYLGGRFHMAGEKWYGSNGRNAQKGLPRSILMVTLNDIETGQPLAYMSANLLSAMRTGAMPGLTAQYLAKKDTKVVSLLGPGAVNKTCFMAYMAKFPEIETVKIKGSSPTSKTAHVMKEFIEKEYPSVKNVVVCADLEEAIRDADIISEAVSVPHGKWPKIKPEWIKAGCVVISSGTMDITDFDFMREKMTKVVDNIHMYEEYIQVYEERDKDGSRKPSGTPGMYFVNMIDDGLIDRKEVYHLGDIVRGIAPARVSDDQIFLVSLGGMPILDVGWGYECYKKAQELNIGTKLKVWDTPYLI</sequence>
<keyword evidence="2" id="KW-1185">Reference proteome</keyword>
<evidence type="ECO:0000313" key="1">
    <source>
        <dbReference type="EMBL" id="MBC8556586.1"/>
    </source>
</evidence>
<dbReference type="PIRSF" id="PIRSF001439">
    <property type="entry name" value="CryM"/>
    <property type="match status" value="1"/>
</dbReference>
<dbReference type="Gene3D" id="3.30.1780.10">
    <property type="entry name" value="ornithine cyclodeaminase, domain 1"/>
    <property type="match status" value="1"/>
</dbReference>
<comment type="caution">
    <text evidence="1">The sequence shown here is derived from an EMBL/GenBank/DDBJ whole genome shotgun (WGS) entry which is preliminary data.</text>
</comment>
<dbReference type="InterPro" id="IPR036291">
    <property type="entry name" value="NAD(P)-bd_dom_sf"/>
</dbReference>
<dbReference type="NCBIfam" id="NF004848">
    <property type="entry name" value="PRK06199.1"/>
    <property type="match status" value="1"/>
</dbReference>
<evidence type="ECO:0000313" key="2">
    <source>
        <dbReference type="Proteomes" id="UP000637513"/>
    </source>
</evidence>
<dbReference type="RefSeq" id="WP_249302830.1">
    <property type="nucleotide sequence ID" value="NZ_JACRSW010000009.1"/>
</dbReference>
<proteinExistence type="predicted"/>
<accession>A0ABR7MS20</accession>
<dbReference type="SUPFAM" id="SSF51735">
    <property type="entry name" value="NAD(P)-binding Rossmann-fold domains"/>
    <property type="match status" value="1"/>
</dbReference>
<reference evidence="1 2" key="1">
    <citation type="submission" date="2020-08" db="EMBL/GenBank/DDBJ databases">
        <title>Genome public.</title>
        <authorList>
            <person name="Liu C."/>
            <person name="Sun Q."/>
        </authorList>
    </citation>
    <scope>NUCLEOTIDE SEQUENCE [LARGE SCALE GENOMIC DNA]</scope>
    <source>
        <strain evidence="1 2">BX3</strain>
    </source>
</reference>
<dbReference type="PANTHER" id="PTHR13812:SF19">
    <property type="entry name" value="KETIMINE REDUCTASE MU-CRYSTALLIN"/>
    <property type="match status" value="1"/>
</dbReference>
<dbReference type="Gene3D" id="3.40.50.720">
    <property type="entry name" value="NAD(P)-binding Rossmann-like Domain"/>
    <property type="match status" value="1"/>
</dbReference>
<dbReference type="Pfam" id="PF02423">
    <property type="entry name" value="OCD_Mu_crystall"/>
    <property type="match status" value="1"/>
</dbReference>
<dbReference type="InterPro" id="IPR023401">
    <property type="entry name" value="ODC_N"/>
</dbReference>
<dbReference type="InterPro" id="IPR003462">
    <property type="entry name" value="ODC_Mu_crystall"/>
</dbReference>
<dbReference type="EMBL" id="JACRSW010000009">
    <property type="protein sequence ID" value="MBC8556586.1"/>
    <property type="molecule type" value="Genomic_DNA"/>
</dbReference>
<protein>
    <submittedName>
        <fullName evidence="1">Ornithine cyclodeaminase</fullName>
    </submittedName>
</protein>
<gene>
    <name evidence="1" type="ORF">H8700_02525</name>
</gene>
<dbReference type="PANTHER" id="PTHR13812">
    <property type="entry name" value="KETIMINE REDUCTASE MU-CRYSTALLIN"/>
    <property type="match status" value="1"/>
</dbReference>
<organism evidence="1 2">
    <name type="scientific">Jutongia hominis</name>
    <dbReference type="NCBI Taxonomy" id="2763664"/>
    <lineage>
        <taxon>Bacteria</taxon>
        <taxon>Bacillati</taxon>
        <taxon>Bacillota</taxon>
        <taxon>Clostridia</taxon>
        <taxon>Lachnospirales</taxon>
        <taxon>Lachnospiraceae</taxon>
        <taxon>Jutongia</taxon>
    </lineage>
</organism>
<dbReference type="Proteomes" id="UP000637513">
    <property type="component" value="Unassembled WGS sequence"/>
</dbReference>
<name>A0ABR7MS20_9FIRM</name>